<dbReference type="GeneID" id="28739296"/>
<sequence length="336" mass="38213">MEDTPSTTTAATVREGPLSLLDLPAEIRRQIYRAVLPARIVVPVNWTVVDDGRACSFCHQIYRDHGDQFDQLQIAVRTGSDPSPFFSYYYNSFHCDPTQFDRLSGESHLPESAKSLWLSCKTIHEEIKYERTTIVWLHAQKWSAMADFGLQLLDTDPNSWMLTVRHMKISALLPGWVYGDLKDFWTIATDDLYSEMRWLPLLMSVFKRLEVFELENCPTPRHSPPQTPYSPELLMVLKAMLSESHQLTRVAWRAARNHADTGRPRLAPPDYADIDVLLFAKSQSPRSGHVELDVDEGLQSCYDRAFNAGAACTDAAADLDDAHTNPRYVLGMWCGF</sequence>
<dbReference type="RefSeq" id="XP_018003532.1">
    <property type="nucleotide sequence ID" value="XM_018147416.1"/>
</dbReference>
<evidence type="ECO:0000313" key="2">
    <source>
        <dbReference type="Proteomes" id="UP000038010"/>
    </source>
</evidence>
<dbReference type="VEuPathDB" id="FungiDB:AB675_7076"/>
<accession>A0A0N0NQD3</accession>
<reference evidence="1 2" key="1">
    <citation type="submission" date="2015-06" db="EMBL/GenBank/DDBJ databases">
        <title>Draft genome of the ant-associated black yeast Phialophora attae CBS 131958.</title>
        <authorList>
            <person name="Moreno L.F."/>
            <person name="Stielow B.J."/>
            <person name="de Hoog S."/>
            <person name="Vicente V.A."/>
            <person name="Weiss V.A."/>
            <person name="de Vries M."/>
            <person name="Cruz L.M."/>
            <person name="Souza E.M."/>
        </authorList>
    </citation>
    <scope>NUCLEOTIDE SEQUENCE [LARGE SCALE GENOMIC DNA]</scope>
    <source>
        <strain evidence="1 2">CBS 131958</strain>
    </source>
</reference>
<keyword evidence="2" id="KW-1185">Reference proteome</keyword>
<protein>
    <submittedName>
        <fullName evidence="1">Uncharacterized protein</fullName>
    </submittedName>
</protein>
<comment type="caution">
    <text evidence="1">The sequence shown here is derived from an EMBL/GenBank/DDBJ whole genome shotgun (WGS) entry which is preliminary data.</text>
</comment>
<proteinExistence type="predicted"/>
<gene>
    <name evidence="1" type="ORF">AB675_7076</name>
</gene>
<organism evidence="1 2">
    <name type="scientific">Cyphellophora attinorum</name>
    <dbReference type="NCBI Taxonomy" id="1664694"/>
    <lineage>
        <taxon>Eukaryota</taxon>
        <taxon>Fungi</taxon>
        <taxon>Dikarya</taxon>
        <taxon>Ascomycota</taxon>
        <taxon>Pezizomycotina</taxon>
        <taxon>Eurotiomycetes</taxon>
        <taxon>Chaetothyriomycetidae</taxon>
        <taxon>Chaetothyriales</taxon>
        <taxon>Cyphellophoraceae</taxon>
        <taxon>Cyphellophora</taxon>
    </lineage>
</organism>
<dbReference type="Proteomes" id="UP000038010">
    <property type="component" value="Unassembled WGS sequence"/>
</dbReference>
<evidence type="ECO:0000313" key="1">
    <source>
        <dbReference type="EMBL" id="KPI43569.1"/>
    </source>
</evidence>
<name>A0A0N0NQD3_9EURO</name>
<dbReference type="AlphaFoldDB" id="A0A0N0NQD3"/>
<dbReference type="EMBL" id="LFJN01000005">
    <property type="protein sequence ID" value="KPI43569.1"/>
    <property type="molecule type" value="Genomic_DNA"/>
</dbReference>